<dbReference type="AlphaFoldDB" id="A0A1C3WCU9"/>
<dbReference type="InterPro" id="IPR013342">
    <property type="entry name" value="Mandelate_racemase_C"/>
</dbReference>
<dbReference type="Proteomes" id="UP000199435">
    <property type="component" value="Unassembled WGS sequence"/>
</dbReference>
<dbReference type="STRING" id="411945.GA0061102_10272"/>
<dbReference type="InterPro" id="IPR018110">
    <property type="entry name" value="Mandel_Rmase/mucon_lact_enz_CS"/>
</dbReference>
<dbReference type="Gene3D" id="3.30.390.10">
    <property type="entry name" value="Enolase-like, N-terminal domain"/>
    <property type="match status" value="1"/>
</dbReference>
<dbReference type="Pfam" id="PF13378">
    <property type="entry name" value="MR_MLE_C"/>
    <property type="match status" value="1"/>
</dbReference>
<dbReference type="SFLD" id="SFLDS00001">
    <property type="entry name" value="Enolase"/>
    <property type="match status" value="1"/>
</dbReference>
<dbReference type="EMBL" id="FMAH01000027">
    <property type="protein sequence ID" value="SCB37783.1"/>
    <property type="molecule type" value="Genomic_DNA"/>
</dbReference>
<dbReference type="InterPro" id="IPR029017">
    <property type="entry name" value="Enolase-like_N"/>
</dbReference>
<dbReference type="PANTHER" id="PTHR48080:SF2">
    <property type="entry name" value="D-GALACTONATE DEHYDRATASE"/>
    <property type="match status" value="1"/>
</dbReference>
<dbReference type="InterPro" id="IPR029065">
    <property type="entry name" value="Enolase_C-like"/>
</dbReference>
<dbReference type="Pfam" id="PF02746">
    <property type="entry name" value="MR_MLE_N"/>
    <property type="match status" value="1"/>
</dbReference>
<feature type="domain" description="Mandelate racemase/muconate lactonizing enzyme C-terminal" evidence="2">
    <location>
        <begin position="165"/>
        <end position="257"/>
    </location>
</feature>
<reference evidence="4" key="1">
    <citation type="submission" date="2016-08" db="EMBL/GenBank/DDBJ databases">
        <authorList>
            <person name="Varghese N."/>
            <person name="Submissions Spin"/>
        </authorList>
    </citation>
    <scope>NUCLEOTIDE SEQUENCE [LARGE SCALE GENOMIC DNA]</scope>
    <source>
        <strain evidence="4">HAMBI 2971</strain>
    </source>
</reference>
<dbReference type="Gene3D" id="3.20.20.120">
    <property type="entry name" value="Enolase-like C-terminal domain"/>
    <property type="match status" value="1"/>
</dbReference>
<gene>
    <name evidence="3" type="ORF">GA0061102_10272</name>
</gene>
<dbReference type="InterPro" id="IPR036849">
    <property type="entry name" value="Enolase-like_C_sf"/>
</dbReference>
<dbReference type="OrthoDB" id="9802699at2"/>
<evidence type="ECO:0000313" key="3">
    <source>
        <dbReference type="EMBL" id="SCB37783.1"/>
    </source>
</evidence>
<protein>
    <submittedName>
        <fullName evidence="3">L-alanine-DL-glutamate epimerase</fullName>
    </submittedName>
</protein>
<dbReference type="InterPro" id="IPR013341">
    <property type="entry name" value="Mandelate_racemase_N_dom"/>
</dbReference>
<dbReference type="SUPFAM" id="SSF54826">
    <property type="entry name" value="Enolase N-terminal domain-like"/>
    <property type="match status" value="1"/>
</dbReference>
<dbReference type="SMART" id="SM00922">
    <property type="entry name" value="MR_MLE"/>
    <property type="match status" value="1"/>
</dbReference>
<evidence type="ECO:0000256" key="1">
    <source>
        <dbReference type="ARBA" id="ARBA00023239"/>
    </source>
</evidence>
<proteinExistence type="predicted"/>
<organism evidence="3 4">
    <name type="scientific">Rhizobium miluonense</name>
    <dbReference type="NCBI Taxonomy" id="411945"/>
    <lineage>
        <taxon>Bacteria</taxon>
        <taxon>Pseudomonadati</taxon>
        <taxon>Pseudomonadota</taxon>
        <taxon>Alphaproteobacteria</taxon>
        <taxon>Hyphomicrobiales</taxon>
        <taxon>Rhizobiaceae</taxon>
        <taxon>Rhizobium/Agrobacterium group</taxon>
        <taxon>Rhizobium</taxon>
    </lineage>
</organism>
<dbReference type="CDD" id="cd03316">
    <property type="entry name" value="MR_like"/>
    <property type="match status" value="1"/>
</dbReference>
<dbReference type="GO" id="GO:0009063">
    <property type="term" value="P:amino acid catabolic process"/>
    <property type="evidence" value="ECO:0007669"/>
    <property type="project" value="InterPro"/>
</dbReference>
<dbReference type="SUPFAM" id="SSF51604">
    <property type="entry name" value="Enolase C-terminal domain-like"/>
    <property type="match status" value="1"/>
</dbReference>
<accession>A0A1C3WCU9</accession>
<name>A0A1C3WCU9_9HYPH</name>
<keyword evidence="1" id="KW-0456">Lyase</keyword>
<dbReference type="GO" id="GO:0000287">
    <property type="term" value="F:magnesium ion binding"/>
    <property type="evidence" value="ECO:0007669"/>
    <property type="project" value="UniProtKB-ARBA"/>
</dbReference>
<sequence>MTIAAKPAMRTGSLSQSGRIIKAECLLVAVPFQSDAKPVWSFTSAPKNTFDTLFVRLETDTGLVGWGEAFSRTEDRSLKSLVETRILPLVTGEEARHIGKIKHKLEYGLQNFGRVGPTMYAISAVDIALWDIAGKAAGAPLVDLLGGPFANEVEVYASLLRYDSEDGVAAAVTRAIAEGYRYIKLHEIRYPEIAAACTAAAGKASVMLDVNCPWSVSEALAMDARLSELNLLWLEEPVWPPDDFRGLARVRAEKRHRIAAGENAGSLQDFVAMADAGAIDIAQPDVAKTGGITELMKIAAFCEASAIEFVPHCALFGPGQIATVHLNAAQRTVPLLERLYCHFEAEIYNGATLPVNGRLAVPTGPGLGIEPDQAVIECYRIA</sequence>
<dbReference type="PROSITE" id="PS00908">
    <property type="entry name" value="MR_MLE_1"/>
    <property type="match status" value="1"/>
</dbReference>
<dbReference type="GO" id="GO:0016829">
    <property type="term" value="F:lyase activity"/>
    <property type="evidence" value="ECO:0007669"/>
    <property type="project" value="UniProtKB-KW"/>
</dbReference>
<dbReference type="PANTHER" id="PTHR48080">
    <property type="entry name" value="D-GALACTONATE DEHYDRATASE-RELATED"/>
    <property type="match status" value="1"/>
</dbReference>
<keyword evidence="4" id="KW-1185">Reference proteome</keyword>
<dbReference type="InterPro" id="IPR034593">
    <property type="entry name" value="DgoD-like"/>
</dbReference>
<dbReference type="PROSITE" id="PS00909">
    <property type="entry name" value="MR_MLE_2"/>
    <property type="match status" value="1"/>
</dbReference>
<dbReference type="RefSeq" id="WP_139115078.1">
    <property type="nucleotide sequence ID" value="NZ_FMAH01000027.1"/>
</dbReference>
<evidence type="ECO:0000313" key="4">
    <source>
        <dbReference type="Proteomes" id="UP000199435"/>
    </source>
</evidence>
<dbReference type="SFLD" id="SFLDG00179">
    <property type="entry name" value="mandelate_racemase"/>
    <property type="match status" value="1"/>
</dbReference>
<evidence type="ECO:0000259" key="2">
    <source>
        <dbReference type="SMART" id="SM00922"/>
    </source>
</evidence>